<feature type="short sequence motif" description="GXGXXG" evidence="6">
    <location>
        <begin position="25"/>
        <end position="30"/>
    </location>
</feature>
<evidence type="ECO:0000256" key="6">
    <source>
        <dbReference type="PROSITE-ProRule" id="PRU01161"/>
    </source>
</evidence>
<feature type="domain" description="PNPLA" evidence="8">
    <location>
        <begin position="21"/>
        <end position="237"/>
    </location>
</feature>
<comment type="similarity">
    <text evidence="1 7">Belongs to the patatin family.</text>
</comment>
<comment type="domain">
    <text evidence="7">The nitrogen atoms of the two glycine residues in the GGXR motif define the oxyanion hole, and stabilize the oxyanion that forms during the nucleophilic attack by the catalytic serine during substrate cleavage.</text>
</comment>
<keyword evidence="3" id="KW-0611">Plant defense</keyword>
<dbReference type="OrthoDB" id="1658288at2759"/>
<dbReference type="AlphaFoldDB" id="A0A9Q1JS32"/>
<feature type="short sequence motif" description="GXSXG" evidence="6">
    <location>
        <begin position="63"/>
        <end position="67"/>
    </location>
</feature>
<dbReference type="EMBL" id="JAKOGI010000834">
    <property type="protein sequence ID" value="KAJ8430013.1"/>
    <property type="molecule type" value="Genomic_DNA"/>
</dbReference>
<dbReference type="GO" id="GO:0047372">
    <property type="term" value="F:monoacylglycerol lipase activity"/>
    <property type="evidence" value="ECO:0007669"/>
    <property type="project" value="TreeGrafter"/>
</dbReference>
<dbReference type="Pfam" id="PF01734">
    <property type="entry name" value="Patatin"/>
    <property type="match status" value="1"/>
</dbReference>
<evidence type="ECO:0000313" key="9">
    <source>
        <dbReference type="EMBL" id="KAJ8430013.1"/>
    </source>
</evidence>
<dbReference type="Gene3D" id="3.40.1090.10">
    <property type="entry name" value="Cytosolic phospholipase A2 catalytic domain"/>
    <property type="match status" value="1"/>
</dbReference>
<feature type="active site" description="Proton acceptor" evidence="6">
    <location>
        <position position="224"/>
    </location>
</feature>
<dbReference type="PROSITE" id="PS51635">
    <property type="entry name" value="PNPLA"/>
    <property type="match status" value="1"/>
</dbReference>
<reference evidence="9" key="1">
    <citation type="submission" date="2022-04" db="EMBL/GenBank/DDBJ databases">
        <title>Carnegiea gigantea Genome sequencing and assembly v2.</title>
        <authorList>
            <person name="Copetti D."/>
            <person name="Sanderson M.J."/>
            <person name="Burquez A."/>
            <person name="Wojciechowski M.F."/>
        </authorList>
    </citation>
    <scope>NUCLEOTIDE SEQUENCE</scope>
    <source>
        <strain evidence="9">SGP5-SGP5p</strain>
        <tissue evidence="9">Aerial part</tissue>
    </source>
</reference>
<dbReference type="GO" id="GO:0006952">
    <property type="term" value="P:defense response"/>
    <property type="evidence" value="ECO:0007669"/>
    <property type="project" value="UniProtKB-KW"/>
</dbReference>
<evidence type="ECO:0000256" key="2">
    <source>
        <dbReference type="ARBA" id="ARBA00022801"/>
    </source>
</evidence>
<evidence type="ECO:0000256" key="7">
    <source>
        <dbReference type="RuleBase" id="RU361262"/>
    </source>
</evidence>
<dbReference type="InterPro" id="IPR002641">
    <property type="entry name" value="PNPLA_dom"/>
</dbReference>
<feature type="short sequence motif" description="DGA/G" evidence="6">
    <location>
        <begin position="224"/>
        <end position="226"/>
    </location>
</feature>
<evidence type="ECO:0000259" key="8">
    <source>
        <dbReference type="PROSITE" id="PS51635"/>
    </source>
</evidence>
<keyword evidence="5 6" id="KW-0443">Lipid metabolism</keyword>
<proteinExistence type="inferred from homology"/>
<dbReference type="PANTHER" id="PTHR32176:SF92">
    <property type="entry name" value="XYLOSE ISOMERASE"/>
    <property type="match status" value="1"/>
</dbReference>
<keyword evidence="10" id="KW-1185">Reference proteome</keyword>
<dbReference type="GO" id="GO:0004620">
    <property type="term" value="F:phospholipase activity"/>
    <property type="evidence" value="ECO:0007669"/>
    <property type="project" value="TreeGrafter"/>
</dbReference>
<evidence type="ECO:0000256" key="3">
    <source>
        <dbReference type="ARBA" id="ARBA00022821"/>
    </source>
</evidence>
<evidence type="ECO:0000256" key="4">
    <source>
        <dbReference type="ARBA" id="ARBA00022963"/>
    </source>
</evidence>
<evidence type="ECO:0000256" key="5">
    <source>
        <dbReference type="ARBA" id="ARBA00023098"/>
    </source>
</evidence>
<feature type="active site" description="Nucleophile" evidence="6">
    <location>
        <position position="65"/>
    </location>
</feature>
<accession>A0A9Q1JS32</accession>
<dbReference type="SUPFAM" id="SSF52151">
    <property type="entry name" value="FabD/lysophospholipase-like"/>
    <property type="match status" value="1"/>
</dbReference>
<evidence type="ECO:0000256" key="1">
    <source>
        <dbReference type="ARBA" id="ARBA00010240"/>
    </source>
</evidence>
<comment type="function">
    <text evidence="7">Lipolytic acyl hydrolase (LAH).</text>
</comment>
<dbReference type="FunFam" id="3.40.1090.10:FF:000005">
    <property type="entry name" value="Patatin"/>
    <property type="match status" value="1"/>
</dbReference>
<keyword evidence="4 6" id="KW-0442">Lipid degradation</keyword>
<dbReference type="PANTHER" id="PTHR32176">
    <property type="entry name" value="XYLOSE ISOMERASE"/>
    <property type="match status" value="1"/>
</dbReference>
<evidence type="ECO:0000313" key="10">
    <source>
        <dbReference type="Proteomes" id="UP001153076"/>
    </source>
</evidence>
<sequence length="391" mass="42716">MADSPALMTNNNKKKKLITILSIDGGGIRGIIPAVILAYLEQQLQELDGEEARLADYFDVIGGCSTGGLMTAMLAAPNENNRPLYAAKDIVPFYLQHSPNIFPQERGPLAQATSFFKAMTGPKYDGKYLHKILREDLKETKLHQTITNLVIPTFDITTLQPVIFSSYKWAALFMGKLQIPTHPSLDAKLSDICIGTSAAPTVLPSYYFQNAYEDGKIREFNLIDGGIADTNPTLLAVSEVTKQIMKENPEFGTVPDKLLVISIGTGSAKNENRYNAKTTAKWGLVSWLFQGGSSPIVSFFYEAGADIVDYHNSVDDSLTGTMTSIDVSTTENMDNLVKVGQGLLKKPASRVDPETGVFTPIPNLGTNADALKRFAKQLSDERKSRLSQPAV</sequence>
<organism evidence="9 10">
    <name type="scientific">Carnegiea gigantea</name>
    <dbReference type="NCBI Taxonomy" id="171969"/>
    <lineage>
        <taxon>Eukaryota</taxon>
        <taxon>Viridiplantae</taxon>
        <taxon>Streptophyta</taxon>
        <taxon>Embryophyta</taxon>
        <taxon>Tracheophyta</taxon>
        <taxon>Spermatophyta</taxon>
        <taxon>Magnoliopsida</taxon>
        <taxon>eudicotyledons</taxon>
        <taxon>Gunneridae</taxon>
        <taxon>Pentapetalae</taxon>
        <taxon>Caryophyllales</taxon>
        <taxon>Cactineae</taxon>
        <taxon>Cactaceae</taxon>
        <taxon>Cactoideae</taxon>
        <taxon>Echinocereeae</taxon>
        <taxon>Carnegiea</taxon>
    </lineage>
</organism>
<comment type="caution">
    <text evidence="9">The sequence shown here is derived from an EMBL/GenBank/DDBJ whole genome shotgun (WGS) entry which is preliminary data.</text>
</comment>
<gene>
    <name evidence="9" type="ORF">Cgig2_008452</name>
</gene>
<protein>
    <recommendedName>
        <fullName evidence="7">Patatin</fullName>
        <ecNumber evidence="7">3.1.1.-</ecNumber>
    </recommendedName>
</protein>
<name>A0A9Q1JS32_9CARY</name>
<dbReference type="Proteomes" id="UP001153076">
    <property type="component" value="Unassembled WGS sequence"/>
</dbReference>
<dbReference type="GO" id="GO:0016042">
    <property type="term" value="P:lipid catabolic process"/>
    <property type="evidence" value="ECO:0007669"/>
    <property type="project" value="UniProtKB-UniRule"/>
</dbReference>
<dbReference type="InterPro" id="IPR016035">
    <property type="entry name" value="Acyl_Trfase/lysoPLipase"/>
</dbReference>
<dbReference type="EC" id="3.1.1.-" evidence="7"/>
<keyword evidence="2 6" id="KW-0378">Hydrolase</keyword>